<dbReference type="InterPro" id="IPR001387">
    <property type="entry name" value="Cro/C1-type_HTH"/>
</dbReference>
<dbReference type="KEGG" id="cmet:K6K41_02575"/>
<dbReference type="CDD" id="cd00093">
    <property type="entry name" value="HTH_XRE"/>
    <property type="match status" value="1"/>
</dbReference>
<gene>
    <name evidence="3" type="ORF">K6K41_02575</name>
</gene>
<feature type="domain" description="HTH cro/C1-type" evidence="2">
    <location>
        <begin position="23"/>
        <end position="78"/>
    </location>
</feature>
<reference evidence="3" key="1">
    <citation type="submission" date="2021-08" db="EMBL/GenBank/DDBJ databases">
        <authorList>
            <person name="Zhang H."/>
            <person name="Xu M."/>
            <person name="Yu Z."/>
            <person name="Yang L."/>
            <person name="Cai Y."/>
        </authorList>
    </citation>
    <scope>NUCLEOTIDE SEQUENCE</scope>
    <source>
        <strain evidence="3">CHL1</strain>
    </source>
</reference>
<dbReference type="Gene3D" id="1.10.260.40">
    <property type="entry name" value="lambda repressor-like DNA-binding domains"/>
    <property type="match status" value="1"/>
</dbReference>
<dbReference type="SMART" id="SM00530">
    <property type="entry name" value="HTH_XRE"/>
    <property type="match status" value="1"/>
</dbReference>
<evidence type="ECO:0000313" key="3">
    <source>
        <dbReference type="EMBL" id="QZO00620.1"/>
    </source>
</evidence>
<dbReference type="EMBL" id="CP081869">
    <property type="protein sequence ID" value="QZO00620.1"/>
    <property type="molecule type" value="Genomic_DNA"/>
</dbReference>
<feature type="compositionally biased region" description="Low complexity" evidence="1">
    <location>
        <begin position="79"/>
        <end position="89"/>
    </location>
</feature>
<evidence type="ECO:0000259" key="2">
    <source>
        <dbReference type="SMART" id="SM00530"/>
    </source>
</evidence>
<dbReference type="InterPro" id="IPR010982">
    <property type="entry name" value="Lambda_DNA-bd_dom_sf"/>
</dbReference>
<dbReference type="AlphaFoldDB" id="A0A9E6UQ80"/>
<protein>
    <submittedName>
        <fullName evidence="3">Helix-turn-helix transcriptional regulator</fullName>
    </submittedName>
</protein>
<accession>A0A9E6UQ80</accession>
<keyword evidence="4" id="KW-1185">Reference proteome</keyword>
<feature type="region of interest" description="Disordered" evidence="1">
    <location>
        <begin position="76"/>
        <end position="95"/>
    </location>
</feature>
<evidence type="ECO:0000313" key="4">
    <source>
        <dbReference type="Proteomes" id="UP000825701"/>
    </source>
</evidence>
<name>A0A9E6UQ80_9HYPH</name>
<dbReference type="SUPFAM" id="SSF47413">
    <property type="entry name" value="lambda repressor-like DNA-binding domains"/>
    <property type="match status" value="1"/>
</dbReference>
<sequence>MWGDVRGGRGNSANAESGAIADQVREELARRRMSRQGLADLAKISISTLEKALAGSRPFTLATTVRLEEALGRRLRDQPAAARPHAAAPTGFAPPELGSYSRPAMSWIEGEYLTLRPSFGDPAAVYAYRTVIGWSEDDSRMTFREGERLDAAFTQFGDVSAPHQSGHIYLVTNRHGQLRLVVLSRPTIEGAMYGVLTTLQSGRGSQLTPVSAAIAFLPLKRGEPAVSGRIGPRDADYERCRRHLDRVKQDGFAVLM</sequence>
<dbReference type="Proteomes" id="UP000825701">
    <property type="component" value="Chromosome"/>
</dbReference>
<evidence type="ECO:0000256" key="1">
    <source>
        <dbReference type="SAM" id="MobiDB-lite"/>
    </source>
</evidence>
<dbReference type="GO" id="GO:0003677">
    <property type="term" value="F:DNA binding"/>
    <property type="evidence" value="ECO:0007669"/>
    <property type="project" value="InterPro"/>
</dbReference>
<organism evidence="3 4">
    <name type="scientific">Chenggangzhangella methanolivorans</name>
    <dbReference type="NCBI Taxonomy" id="1437009"/>
    <lineage>
        <taxon>Bacteria</taxon>
        <taxon>Pseudomonadati</taxon>
        <taxon>Pseudomonadota</taxon>
        <taxon>Alphaproteobacteria</taxon>
        <taxon>Hyphomicrobiales</taxon>
        <taxon>Methylopilaceae</taxon>
        <taxon>Chenggangzhangella</taxon>
    </lineage>
</organism>
<proteinExistence type="predicted"/>